<evidence type="ECO:0000313" key="2">
    <source>
        <dbReference type="EMBL" id="SHJ97260.1"/>
    </source>
</evidence>
<sequence>MNLQPTLENDSVMLVPLQHNDFEQLFAVASDPLVWEQHPNKDRYKRGVFQTFFQGAMESKGAFRIIEKKTGETAGSTRFYDYNSGTGSVFIGYTFYARKFWGSKLNPQVKKLMLDYIFLFVDTVYFHVGKNNIRSQRAMEKLGAKRVNELNVAYFGEPQKLNVVFEITKQNYQL</sequence>
<keyword evidence="3" id="KW-1185">Reference proteome</keyword>
<dbReference type="GO" id="GO:0016747">
    <property type="term" value="F:acyltransferase activity, transferring groups other than amino-acyl groups"/>
    <property type="evidence" value="ECO:0007669"/>
    <property type="project" value="InterPro"/>
</dbReference>
<dbReference type="PROSITE" id="PS51186">
    <property type="entry name" value="GNAT"/>
    <property type="match status" value="1"/>
</dbReference>
<dbReference type="Pfam" id="PF13302">
    <property type="entry name" value="Acetyltransf_3"/>
    <property type="match status" value="1"/>
</dbReference>
<dbReference type="Proteomes" id="UP000184498">
    <property type="component" value="Unassembled WGS sequence"/>
</dbReference>
<accession>A0A1M6NNG0</accession>
<feature type="domain" description="N-acetyltransferase" evidence="1">
    <location>
        <begin position="12"/>
        <end position="170"/>
    </location>
</feature>
<dbReference type="SUPFAM" id="SSF55729">
    <property type="entry name" value="Acyl-CoA N-acyltransferases (Nat)"/>
    <property type="match status" value="1"/>
</dbReference>
<organism evidence="2 3">
    <name type="scientific">Epilithonimonas mollis</name>
    <dbReference type="NCBI Taxonomy" id="216903"/>
    <lineage>
        <taxon>Bacteria</taxon>
        <taxon>Pseudomonadati</taxon>
        <taxon>Bacteroidota</taxon>
        <taxon>Flavobacteriia</taxon>
        <taxon>Flavobacteriales</taxon>
        <taxon>Weeksellaceae</taxon>
        <taxon>Chryseobacterium group</taxon>
        <taxon>Epilithonimonas</taxon>
    </lineage>
</organism>
<dbReference type="STRING" id="216903.SAMN05444371_0535"/>
<dbReference type="PANTHER" id="PTHR43610">
    <property type="entry name" value="BLL6696 PROTEIN"/>
    <property type="match status" value="1"/>
</dbReference>
<reference evidence="3" key="1">
    <citation type="submission" date="2016-11" db="EMBL/GenBank/DDBJ databases">
        <authorList>
            <person name="Varghese N."/>
            <person name="Submissions S."/>
        </authorList>
    </citation>
    <scope>NUCLEOTIDE SEQUENCE [LARGE SCALE GENOMIC DNA]</scope>
    <source>
        <strain evidence="3">DSM 18016</strain>
    </source>
</reference>
<protein>
    <submittedName>
        <fullName evidence="2">Protein N-acetyltransferase, RimJ/RimL family</fullName>
    </submittedName>
</protein>
<dbReference type="EMBL" id="FRAM01000001">
    <property type="protein sequence ID" value="SHJ97260.1"/>
    <property type="molecule type" value="Genomic_DNA"/>
</dbReference>
<keyword evidence="2" id="KW-0808">Transferase</keyword>
<dbReference type="InterPro" id="IPR016181">
    <property type="entry name" value="Acyl_CoA_acyltransferase"/>
</dbReference>
<dbReference type="InterPro" id="IPR000182">
    <property type="entry name" value="GNAT_dom"/>
</dbReference>
<evidence type="ECO:0000313" key="3">
    <source>
        <dbReference type="Proteomes" id="UP000184498"/>
    </source>
</evidence>
<dbReference type="OrthoDB" id="9795199at2"/>
<dbReference type="PANTHER" id="PTHR43610:SF1">
    <property type="entry name" value="N-ACETYLTRANSFERASE DOMAIN-CONTAINING PROTEIN"/>
    <property type="match status" value="1"/>
</dbReference>
<dbReference type="AlphaFoldDB" id="A0A1M6NNG0"/>
<gene>
    <name evidence="2" type="ORF">SAMN05444371_0535</name>
</gene>
<dbReference type="RefSeq" id="WP_072996292.1">
    <property type="nucleotide sequence ID" value="NZ_FRAM01000001.1"/>
</dbReference>
<name>A0A1M6NNG0_9FLAO</name>
<proteinExistence type="predicted"/>
<evidence type="ECO:0000259" key="1">
    <source>
        <dbReference type="PROSITE" id="PS51186"/>
    </source>
</evidence>
<dbReference type="Gene3D" id="3.40.630.30">
    <property type="match status" value="1"/>
</dbReference>